<evidence type="ECO:0000259" key="2">
    <source>
        <dbReference type="Pfam" id="PF13649"/>
    </source>
</evidence>
<evidence type="ECO:0000313" key="3">
    <source>
        <dbReference type="EMBL" id="MBG6069640.1"/>
    </source>
</evidence>
<evidence type="ECO:0000313" key="4">
    <source>
        <dbReference type="Proteomes" id="UP000614915"/>
    </source>
</evidence>
<dbReference type="CDD" id="cd02440">
    <property type="entry name" value="AdoMet_MTases"/>
    <property type="match status" value="1"/>
</dbReference>
<evidence type="ECO:0000256" key="1">
    <source>
        <dbReference type="ARBA" id="ARBA00022679"/>
    </source>
</evidence>
<dbReference type="Proteomes" id="UP000614915">
    <property type="component" value="Unassembled WGS sequence"/>
</dbReference>
<dbReference type="GO" id="GO:0032259">
    <property type="term" value="P:methylation"/>
    <property type="evidence" value="ECO:0007669"/>
    <property type="project" value="UniProtKB-KW"/>
</dbReference>
<proteinExistence type="predicted"/>
<organism evidence="3 4">
    <name type="scientific">Micromonospora ureilytica</name>
    <dbReference type="NCBI Taxonomy" id="709868"/>
    <lineage>
        <taxon>Bacteria</taxon>
        <taxon>Bacillati</taxon>
        <taxon>Actinomycetota</taxon>
        <taxon>Actinomycetes</taxon>
        <taxon>Micromonosporales</taxon>
        <taxon>Micromonosporaceae</taxon>
        <taxon>Micromonospora</taxon>
    </lineage>
</organism>
<sequence>MSQKEKIASPDVAAAEATDKLRFPPQVGDNITLTTPQWTFSDGTAEHFDEHVSRSVPGYQDGHDVIAQLSDFFATPGSRIVEVGCSTAALTAKLAERHLHADVKFLGIDIVSEMVAQARQRCNALPNVNIELGDALRIDYSDCSLVVMYYTLQFVAPHKRPNLIRRICSEMLPGGALVLFEKTRLPEPHLQDIFNQCYEEFKVTRGFSSDEILGKARSLRSVLEPFTSAENIAMLKQAGFARTELIHKNLAFEGLIGVKPVVTAGGES</sequence>
<dbReference type="RefSeq" id="WP_196929542.1">
    <property type="nucleotide sequence ID" value="NZ_CP108567.1"/>
</dbReference>
<keyword evidence="3" id="KW-0489">Methyltransferase</keyword>
<feature type="domain" description="Methyltransferase" evidence="2">
    <location>
        <begin position="80"/>
        <end position="175"/>
    </location>
</feature>
<dbReference type="Pfam" id="PF13649">
    <property type="entry name" value="Methyltransf_25"/>
    <property type="match status" value="1"/>
</dbReference>
<dbReference type="PANTHER" id="PTHR43861">
    <property type="entry name" value="TRANS-ACONITATE 2-METHYLTRANSFERASE-RELATED"/>
    <property type="match status" value="1"/>
</dbReference>
<dbReference type="PANTHER" id="PTHR43861:SF2">
    <property type="entry name" value="CARBOXY-S-ADENOSYL-L-METHIONINE SYNTHASE"/>
    <property type="match status" value="1"/>
</dbReference>
<name>A0ABS0JRG8_9ACTN</name>
<reference evidence="3 4" key="1">
    <citation type="submission" date="2020-11" db="EMBL/GenBank/DDBJ databases">
        <title>Sequencing the genomes of 1000 actinobacteria strains.</title>
        <authorList>
            <person name="Klenk H.-P."/>
        </authorList>
    </citation>
    <scope>NUCLEOTIDE SEQUENCE [LARGE SCALE GENOMIC DNA]</scope>
    <source>
        <strain evidence="3 4">DSM 101692</strain>
    </source>
</reference>
<dbReference type="SUPFAM" id="SSF53335">
    <property type="entry name" value="S-adenosyl-L-methionine-dependent methyltransferases"/>
    <property type="match status" value="1"/>
</dbReference>
<dbReference type="EMBL" id="JADOTX010000001">
    <property type="protein sequence ID" value="MBG6069640.1"/>
    <property type="molecule type" value="Genomic_DNA"/>
</dbReference>
<keyword evidence="1 3" id="KW-0808">Transferase</keyword>
<gene>
    <name evidence="3" type="ORF">IW248_005927</name>
</gene>
<dbReference type="InterPro" id="IPR029063">
    <property type="entry name" value="SAM-dependent_MTases_sf"/>
</dbReference>
<protein>
    <submittedName>
        <fullName evidence="3">tRNA (Cmo5U34)-methyltransferase</fullName>
        <ecNumber evidence="3">2.1.1.-</ecNumber>
    </submittedName>
</protein>
<dbReference type="InterPro" id="IPR041698">
    <property type="entry name" value="Methyltransf_25"/>
</dbReference>
<dbReference type="Gene3D" id="3.40.50.150">
    <property type="entry name" value="Vaccinia Virus protein VP39"/>
    <property type="match status" value="1"/>
</dbReference>
<accession>A0ABS0JRG8</accession>
<dbReference type="GO" id="GO:0008168">
    <property type="term" value="F:methyltransferase activity"/>
    <property type="evidence" value="ECO:0007669"/>
    <property type="project" value="UniProtKB-KW"/>
</dbReference>
<comment type="caution">
    <text evidence="3">The sequence shown here is derived from an EMBL/GenBank/DDBJ whole genome shotgun (WGS) entry which is preliminary data.</text>
</comment>
<keyword evidence="4" id="KW-1185">Reference proteome</keyword>
<dbReference type="EC" id="2.1.1.-" evidence="3"/>